<dbReference type="PROSITE" id="PS51313">
    <property type="entry name" value="VPS28_N"/>
    <property type="match status" value="1"/>
</dbReference>
<proteinExistence type="inferred from homology"/>
<dbReference type="InterPro" id="IPR038358">
    <property type="entry name" value="VPS28_N_sf"/>
</dbReference>
<comment type="function">
    <text evidence="5">Component of the ESCRT-I complex (endosomal sorting complex required for transport I), a regulator of vesicular trafficking process.</text>
</comment>
<comment type="subcellular location">
    <subcellularLocation>
        <location evidence="1">Endosome</location>
    </subcellularLocation>
</comment>
<dbReference type="SUPFAM" id="SSF140111">
    <property type="entry name" value="Endosomal sorting complex assembly domain"/>
    <property type="match status" value="1"/>
</dbReference>
<dbReference type="FunFam" id="1.20.1440.200:FF:000001">
    <property type="entry name" value="Vacuolar protein sorting-associated protein 28 homolog"/>
    <property type="match status" value="1"/>
</dbReference>
<dbReference type="AlphaFoldDB" id="A0A7R8W8I1"/>
<dbReference type="OrthoDB" id="2671at2759"/>
<evidence type="ECO:0000256" key="1">
    <source>
        <dbReference type="ARBA" id="ARBA00004177"/>
    </source>
</evidence>
<dbReference type="InterPro" id="IPR037202">
    <property type="entry name" value="ESCRT_assembly_dom"/>
</dbReference>
<dbReference type="PROSITE" id="PS51310">
    <property type="entry name" value="VPS28_C"/>
    <property type="match status" value="1"/>
</dbReference>
<dbReference type="GO" id="GO:0044877">
    <property type="term" value="F:protein-containing complex binding"/>
    <property type="evidence" value="ECO:0007669"/>
    <property type="project" value="TreeGrafter"/>
</dbReference>
<dbReference type="PIRSF" id="PIRSF017535">
    <property type="entry name" value="VPS28"/>
    <property type="match status" value="1"/>
</dbReference>
<dbReference type="GO" id="GO:0000813">
    <property type="term" value="C:ESCRT I complex"/>
    <property type="evidence" value="ECO:0007669"/>
    <property type="project" value="UniProtKB-UniRule"/>
</dbReference>
<evidence type="ECO:0000313" key="7">
    <source>
        <dbReference type="EMBL" id="CAD7224385.1"/>
    </source>
</evidence>
<evidence type="ECO:0000256" key="2">
    <source>
        <dbReference type="ARBA" id="ARBA00022448"/>
    </source>
</evidence>
<reference evidence="7" key="1">
    <citation type="submission" date="2020-11" db="EMBL/GenBank/DDBJ databases">
        <authorList>
            <person name="Tran Van P."/>
        </authorList>
    </citation>
    <scope>NUCLEOTIDE SEQUENCE</scope>
</reference>
<keyword evidence="2 5" id="KW-0813">Transport</keyword>
<organism evidence="7">
    <name type="scientific">Cyprideis torosa</name>
    <dbReference type="NCBI Taxonomy" id="163714"/>
    <lineage>
        <taxon>Eukaryota</taxon>
        <taxon>Metazoa</taxon>
        <taxon>Ecdysozoa</taxon>
        <taxon>Arthropoda</taxon>
        <taxon>Crustacea</taxon>
        <taxon>Oligostraca</taxon>
        <taxon>Ostracoda</taxon>
        <taxon>Podocopa</taxon>
        <taxon>Podocopida</taxon>
        <taxon>Cytherocopina</taxon>
        <taxon>Cytheroidea</taxon>
        <taxon>Cytherideidae</taxon>
        <taxon>Cyprideis</taxon>
    </lineage>
</organism>
<comment type="similarity">
    <text evidence="5 6">Belongs to the VPS28 family.</text>
</comment>
<dbReference type="InterPro" id="IPR017898">
    <property type="entry name" value="VPS28_N"/>
</dbReference>
<keyword evidence="3 5" id="KW-0967">Endosome</keyword>
<dbReference type="Gene3D" id="1.20.120.1130">
    <property type="match status" value="1"/>
</dbReference>
<dbReference type="InterPro" id="IPR037206">
    <property type="entry name" value="VPS28_C_sf"/>
</dbReference>
<dbReference type="EMBL" id="OB660359">
    <property type="protein sequence ID" value="CAD7224385.1"/>
    <property type="molecule type" value="Genomic_DNA"/>
</dbReference>
<keyword evidence="4 5" id="KW-0653">Protein transport</keyword>
<evidence type="ECO:0000256" key="3">
    <source>
        <dbReference type="ARBA" id="ARBA00022753"/>
    </source>
</evidence>
<evidence type="ECO:0000256" key="4">
    <source>
        <dbReference type="ARBA" id="ARBA00022927"/>
    </source>
</evidence>
<dbReference type="GO" id="GO:0043328">
    <property type="term" value="P:protein transport to vacuole involved in ubiquitin-dependent protein catabolic process via the multivesicular body sorting pathway"/>
    <property type="evidence" value="ECO:0007669"/>
    <property type="project" value="TreeGrafter"/>
</dbReference>
<dbReference type="PANTHER" id="PTHR12937:SF0">
    <property type="entry name" value="VACUOLAR PROTEIN SORTING-ASSOCIATED PROTEIN 28 HOMOLOG"/>
    <property type="match status" value="1"/>
</dbReference>
<protein>
    <recommendedName>
        <fullName evidence="5">Vacuolar protein sorting-associated protein 28 homolog</fullName>
    </recommendedName>
</protein>
<dbReference type="InterPro" id="IPR007143">
    <property type="entry name" value="Vps28"/>
</dbReference>
<dbReference type="PANTHER" id="PTHR12937">
    <property type="entry name" value="VACUOLAR PROTEIN SORTING 28, ISOFORM 2 VPS28"/>
    <property type="match status" value="1"/>
</dbReference>
<gene>
    <name evidence="7" type="ORF">CTOB1V02_LOCUS2350</name>
</gene>
<dbReference type="Pfam" id="PF03997">
    <property type="entry name" value="VPS28"/>
    <property type="match status" value="1"/>
</dbReference>
<name>A0A7R8W8I1_9CRUS</name>
<evidence type="ECO:0000256" key="5">
    <source>
        <dbReference type="PIRNR" id="PIRNR017535"/>
    </source>
</evidence>
<accession>A0A7R8W8I1</accession>
<dbReference type="InterPro" id="IPR017899">
    <property type="entry name" value="VPS28_C"/>
</dbReference>
<dbReference type="Gene3D" id="1.20.1440.200">
    <property type="match status" value="1"/>
</dbReference>
<dbReference type="SUPFAM" id="SSF140427">
    <property type="entry name" value="VPS28 C-terminal domain-like"/>
    <property type="match status" value="1"/>
</dbReference>
<evidence type="ECO:0000256" key="6">
    <source>
        <dbReference type="PROSITE-ProRule" id="PRU00642"/>
    </source>
</evidence>
<sequence length="210" mass="24459">MSRPELNEEVKLSRNAREREKYDNQADLYANINTLQCLEKAYIKDCVSQQAYTAACSRLIAQVKAAFQLVKDEDQFPTIEAFVRKYKLDCPNALERIREDRPITIRDDRGNVNRCIAESVSLFITMMDKLRMNMKAKDELQQDVRDLVEVTGRLSILGSRFDEHRTIIENWNTKFRAMSAADTLTDDEARQMTFDIESAYNVMNDILREN</sequence>